<gene>
    <name evidence="1" type="ORF">BLA3211_01384</name>
</gene>
<dbReference type="Pfam" id="PF13379">
    <property type="entry name" value="NMT1_2"/>
    <property type="match status" value="1"/>
</dbReference>
<dbReference type="Gene3D" id="3.40.190.10">
    <property type="entry name" value="Periplasmic binding protein-like II"/>
    <property type="match status" value="1"/>
</dbReference>
<evidence type="ECO:0000313" key="2">
    <source>
        <dbReference type="Proteomes" id="UP000494301"/>
    </source>
</evidence>
<reference evidence="1 2" key="1">
    <citation type="submission" date="2020-04" db="EMBL/GenBank/DDBJ databases">
        <authorList>
            <person name="Depoorter E."/>
        </authorList>
    </citation>
    <scope>NUCLEOTIDE SEQUENCE [LARGE SCALE GENOMIC DNA]</scope>
    <source>
        <strain evidence="1 2">BCC0217</strain>
    </source>
</reference>
<dbReference type="SUPFAM" id="SSF53850">
    <property type="entry name" value="Periplasmic binding protein-like II"/>
    <property type="match status" value="1"/>
</dbReference>
<dbReference type="PANTHER" id="PTHR30024:SF43">
    <property type="entry name" value="BLL4572 PROTEIN"/>
    <property type="match status" value="1"/>
</dbReference>
<organism evidence="1 2">
    <name type="scientific">Burkholderia aenigmatica</name>
    <dbReference type="NCBI Taxonomy" id="2015348"/>
    <lineage>
        <taxon>Bacteria</taxon>
        <taxon>Pseudomonadati</taxon>
        <taxon>Pseudomonadota</taxon>
        <taxon>Betaproteobacteria</taxon>
        <taxon>Burkholderiales</taxon>
        <taxon>Burkholderiaceae</taxon>
        <taxon>Burkholderia</taxon>
        <taxon>Burkholderia cepacia complex</taxon>
    </lineage>
</organism>
<evidence type="ECO:0000313" key="1">
    <source>
        <dbReference type="EMBL" id="CAB3961769.1"/>
    </source>
</evidence>
<name>A0A6J5ISZ5_9BURK</name>
<dbReference type="AlphaFoldDB" id="A0A6J5ISZ5"/>
<dbReference type="Proteomes" id="UP000494301">
    <property type="component" value="Unassembled WGS sequence"/>
</dbReference>
<dbReference type="PANTHER" id="PTHR30024">
    <property type="entry name" value="ALIPHATIC SULFONATES-BINDING PROTEIN-RELATED"/>
    <property type="match status" value="1"/>
</dbReference>
<protein>
    <submittedName>
        <fullName evidence="1">ABC transporter substrate-binding protein</fullName>
    </submittedName>
</protein>
<proteinExistence type="predicted"/>
<dbReference type="EMBL" id="CABWIL020000004">
    <property type="protein sequence ID" value="CAB3961769.1"/>
    <property type="molecule type" value="Genomic_DNA"/>
</dbReference>
<sequence>MTVSPDVNTVADLRGETVAAPFWYSVHNVVLQDILRAQGLAPVLKHSGLPGPKEVNLVVIAPSDMPPSLASKKIVGCIVAEPFNAAAEQLNVGKILRFTGDV</sequence>
<accession>A0A6J5ISZ5</accession>